<evidence type="ECO:0000313" key="2">
    <source>
        <dbReference type="Proteomes" id="UP000007803"/>
    </source>
</evidence>
<dbReference type="RefSeq" id="WP_013326406.1">
    <property type="nucleotide sequence ID" value="NC_014506.1"/>
</dbReference>
<reference evidence="2" key="1">
    <citation type="journal article" date="2010" name="Stand. Genomic Sci.">
        <title>Complete genome sequence of Sulfurimonas autotrophica type strain (OK10).</title>
        <authorList>
            <person name="Sikorski J."/>
            <person name="Munk C."/>
            <person name="Lapidus A."/>
            <person name="Djao O."/>
            <person name="Lucas S."/>
            <person name="Glavina Del Rio T."/>
            <person name="Nolan M."/>
            <person name="Tice H."/>
            <person name="Han C."/>
            <person name="Cheng J."/>
            <person name="Tapia R."/>
            <person name="Goodwin L."/>
            <person name="Pitluck S."/>
            <person name="Liolios K."/>
            <person name="Ivanova N."/>
            <person name="Mavromatis K."/>
            <person name="Mikhailova N."/>
            <person name="Pati A."/>
            <person name="Sims D."/>
            <person name="Meincke L."/>
            <person name="Brettin T."/>
            <person name="Detter J."/>
            <person name="Chen A."/>
            <person name="Palaniappan K."/>
            <person name="Land M."/>
            <person name="Hauser L."/>
            <person name="Chang Y."/>
            <person name="Jeffries C."/>
            <person name="Rohde M."/>
            <person name="Lang E."/>
            <person name="Spring S."/>
            <person name="Goker M."/>
            <person name="Woyke T."/>
            <person name="Bristow J."/>
            <person name="Eisen J."/>
            <person name="Markowitz V."/>
            <person name="Hugenholtz P."/>
            <person name="Kyrpides N."/>
            <person name="Klenk H."/>
        </authorList>
    </citation>
    <scope>NUCLEOTIDE SEQUENCE [LARGE SCALE GENOMIC DNA]</scope>
    <source>
        <strain evidence="2">ATCC BAA-671 / DSM 16294 / JCM 11897 / OK10</strain>
    </source>
</reference>
<organism evidence="1 2">
    <name type="scientific">Sulfurimonas autotrophica (strain ATCC BAA-671 / DSM 16294 / JCM 11897 / OK10)</name>
    <dbReference type="NCBI Taxonomy" id="563040"/>
    <lineage>
        <taxon>Bacteria</taxon>
        <taxon>Pseudomonadati</taxon>
        <taxon>Campylobacterota</taxon>
        <taxon>Epsilonproteobacteria</taxon>
        <taxon>Campylobacterales</taxon>
        <taxon>Sulfurimonadaceae</taxon>
        <taxon>Sulfurimonas</taxon>
    </lineage>
</organism>
<proteinExistence type="predicted"/>
<keyword evidence="2" id="KW-1185">Reference proteome</keyword>
<accession>E0UPQ8</accession>
<dbReference type="Proteomes" id="UP000007803">
    <property type="component" value="Chromosome"/>
</dbReference>
<dbReference type="Gene3D" id="1.10.260.40">
    <property type="entry name" value="lambda repressor-like DNA-binding domains"/>
    <property type="match status" value="1"/>
</dbReference>
<dbReference type="STRING" id="563040.Saut_0601"/>
<sequence>MRDFRTIIEVLKEHIADGTKAKVYDKDVANLLHISQSKFATIKKRNSTPFVEILEYCHQKGLCCSEIFFD</sequence>
<dbReference type="GO" id="GO:0003677">
    <property type="term" value="F:DNA binding"/>
    <property type="evidence" value="ECO:0007669"/>
    <property type="project" value="InterPro"/>
</dbReference>
<evidence type="ECO:0000313" key="1">
    <source>
        <dbReference type="EMBL" id="ADN08650.1"/>
    </source>
</evidence>
<protein>
    <submittedName>
        <fullName evidence="1">Phage repressor protein</fullName>
    </submittedName>
</protein>
<name>E0UPQ8_SULAO</name>
<dbReference type="OrthoDB" id="5334756at2"/>
<dbReference type="EMBL" id="CP002205">
    <property type="protein sequence ID" value="ADN08650.1"/>
    <property type="molecule type" value="Genomic_DNA"/>
</dbReference>
<dbReference type="InterPro" id="IPR010982">
    <property type="entry name" value="Lambda_DNA-bd_dom_sf"/>
</dbReference>
<dbReference type="eggNOG" id="COG2932">
    <property type="taxonomic scope" value="Bacteria"/>
</dbReference>
<dbReference type="AlphaFoldDB" id="E0UPQ8"/>
<dbReference type="KEGG" id="sua:Saut_0601"/>
<gene>
    <name evidence="1" type="ordered locus">Saut_0601</name>
</gene>
<dbReference type="HOGENOM" id="CLU_2756338_0_0_7"/>